<proteinExistence type="inferred from homology"/>
<dbReference type="AlphaFoldDB" id="A0A1M5XVL1"/>
<dbReference type="OrthoDB" id="9783240at2"/>
<evidence type="ECO:0000256" key="2">
    <source>
        <dbReference type="ARBA" id="ARBA00022448"/>
    </source>
</evidence>
<dbReference type="STRING" id="658167.SAMN04488135_107168"/>
<evidence type="ECO:0000313" key="8">
    <source>
        <dbReference type="Proteomes" id="UP000184226"/>
    </source>
</evidence>
<dbReference type="EMBL" id="FQXE01000007">
    <property type="protein sequence ID" value="SHI03786.1"/>
    <property type="molecule type" value="Genomic_DNA"/>
</dbReference>
<dbReference type="PANTHER" id="PTHR47151">
    <property type="entry name" value="LEU/ILE/VAL-BINDING ABC TRANSPORTER SUBUNIT"/>
    <property type="match status" value="1"/>
</dbReference>
<keyword evidence="2" id="KW-0813">Transport</keyword>
<protein>
    <submittedName>
        <fullName evidence="7">Branched-chain amino acid transport system substrate-binding protein</fullName>
    </submittedName>
</protein>
<feature type="domain" description="Leucine-binding protein" evidence="6">
    <location>
        <begin position="33"/>
        <end position="373"/>
    </location>
</feature>
<reference evidence="7 8" key="1">
    <citation type="submission" date="2016-11" db="EMBL/GenBank/DDBJ databases">
        <authorList>
            <person name="Jaros S."/>
            <person name="Januszkiewicz K."/>
            <person name="Wedrychowicz H."/>
        </authorList>
    </citation>
    <scope>NUCLEOTIDE SEQUENCE [LARGE SCALE GENOMIC DNA]</scope>
    <source>
        <strain evidence="7 8">CGMCC 1.10190</strain>
    </source>
</reference>
<comment type="similarity">
    <text evidence="1">Belongs to the leucine-binding protein family.</text>
</comment>
<dbReference type="InterPro" id="IPR000709">
    <property type="entry name" value="Leu_Ile_Val-bd"/>
</dbReference>
<dbReference type="RefSeq" id="WP_073104084.1">
    <property type="nucleotide sequence ID" value="NZ_FQXE01000007.1"/>
</dbReference>
<gene>
    <name evidence="7" type="ORF">SAMN04488135_107168</name>
</gene>
<dbReference type="InterPro" id="IPR028082">
    <property type="entry name" value="Peripla_BP_I"/>
</dbReference>
<evidence type="ECO:0000256" key="1">
    <source>
        <dbReference type="ARBA" id="ARBA00010062"/>
    </source>
</evidence>
<dbReference type="PRINTS" id="PR00337">
    <property type="entry name" value="LEUILEVALBP"/>
</dbReference>
<dbReference type="SUPFAM" id="SSF53822">
    <property type="entry name" value="Periplasmic binding protein-like I"/>
    <property type="match status" value="1"/>
</dbReference>
<evidence type="ECO:0000313" key="7">
    <source>
        <dbReference type="EMBL" id="SHI03786.1"/>
    </source>
</evidence>
<dbReference type="PANTHER" id="PTHR47151:SF2">
    <property type="entry name" value="AMINO ACID BINDING PROTEIN"/>
    <property type="match status" value="1"/>
</dbReference>
<evidence type="ECO:0000256" key="3">
    <source>
        <dbReference type="ARBA" id="ARBA00022729"/>
    </source>
</evidence>
<dbReference type="Proteomes" id="UP000184226">
    <property type="component" value="Unassembled WGS sequence"/>
</dbReference>
<dbReference type="Pfam" id="PF13458">
    <property type="entry name" value="Peripla_BP_6"/>
    <property type="match status" value="1"/>
</dbReference>
<evidence type="ECO:0000259" key="6">
    <source>
        <dbReference type="Pfam" id="PF13458"/>
    </source>
</evidence>
<dbReference type="Gene3D" id="3.40.50.2300">
    <property type="match status" value="2"/>
</dbReference>
<sequence length="386" mass="40682">MQSTKGYKLLAATAAITAGFAFGAAQAADTAVVKLGFAAPLTGPQSHYGEDMKNGLTLALEEANKQNIQLDGKTAKFELVTRDDQADPRTAVQVAQQIVDDGVDGVLGHFNSGTTIPASSVYNDAGLPQIAMATSPEYTDQGYKTTFRMMTSDTQQGAAAGEFIVKDLGAKTVALIDDRTAYGQGLADQVAKAVEAAGGKVISREYTTDKANDFTSILTNIKAKAPAAIFFGGLDAQSGPMRRQMATLGIQAPLVSGEMTRSDTFLKLAGNAANGTFASLAGVPLKQMAAGEKFEADYKARFKADPGVYAPYAYDGAWNMITAMKEAGSAKPKAYLPKLAALKRSGATSQDIAYDAKGDLKEISVTIYEVKNGKWEMVKTMVSKAD</sequence>
<evidence type="ECO:0000256" key="5">
    <source>
        <dbReference type="SAM" id="SignalP"/>
    </source>
</evidence>
<dbReference type="GO" id="GO:0006865">
    <property type="term" value="P:amino acid transport"/>
    <property type="evidence" value="ECO:0007669"/>
    <property type="project" value="UniProtKB-KW"/>
</dbReference>
<feature type="signal peptide" evidence="5">
    <location>
        <begin position="1"/>
        <end position="27"/>
    </location>
</feature>
<keyword evidence="3 5" id="KW-0732">Signal</keyword>
<evidence type="ECO:0000256" key="4">
    <source>
        <dbReference type="ARBA" id="ARBA00022970"/>
    </source>
</evidence>
<dbReference type="CDD" id="cd06342">
    <property type="entry name" value="PBP1_ABC_LIVBP-like"/>
    <property type="match status" value="1"/>
</dbReference>
<keyword evidence="4" id="KW-0029">Amino-acid transport</keyword>
<keyword evidence="8" id="KW-1185">Reference proteome</keyword>
<feature type="chain" id="PRO_5012454859" evidence="5">
    <location>
        <begin position="28"/>
        <end position="386"/>
    </location>
</feature>
<accession>A0A1M5XVL1</accession>
<organism evidence="7 8">
    <name type="scientific">Pollutimonas bauzanensis</name>
    <dbReference type="NCBI Taxonomy" id="658167"/>
    <lineage>
        <taxon>Bacteria</taxon>
        <taxon>Pseudomonadati</taxon>
        <taxon>Pseudomonadota</taxon>
        <taxon>Betaproteobacteria</taxon>
        <taxon>Burkholderiales</taxon>
        <taxon>Alcaligenaceae</taxon>
        <taxon>Pollutimonas</taxon>
    </lineage>
</organism>
<dbReference type="InterPro" id="IPR028081">
    <property type="entry name" value="Leu-bd"/>
</dbReference>
<name>A0A1M5XVL1_9BURK</name>